<evidence type="ECO:0000313" key="1">
    <source>
        <dbReference type="EMBL" id="CAD8135871.1"/>
    </source>
</evidence>
<evidence type="ECO:0000313" key="2">
    <source>
        <dbReference type="Proteomes" id="UP000683925"/>
    </source>
</evidence>
<proteinExistence type="predicted"/>
<gene>
    <name evidence="1" type="ORF">POCTA_138.1.T0070072</name>
</gene>
<sequence>MDYKRGLKFHKLDMVGEFSSFRYTQKTLQRMKAVGLVQIKHNLNSNSRRNHDTFCVNQRILYDGVKRLEFIKEEQQNIEVIPFNIQWFHSFIPKEFMSQNMSMALQNNN</sequence>
<dbReference type="AlphaFoldDB" id="A0A8S1S378"/>
<keyword evidence="2" id="KW-1185">Reference proteome</keyword>
<comment type="caution">
    <text evidence="1">The sequence shown here is derived from an EMBL/GenBank/DDBJ whole genome shotgun (WGS) entry which is preliminary data.</text>
</comment>
<dbReference type="Proteomes" id="UP000683925">
    <property type="component" value="Unassembled WGS sequence"/>
</dbReference>
<organism evidence="1 2">
    <name type="scientific">Paramecium octaurelia</name>
    <dbReference type="NCBI Taxonomy" id="43137"/>
    <lineage>
        <taxon>Eukaryota</taxon>
        <taxon>Sar</taxon>
        <taxon>Alveolata</taxon>
        <taxon>Ciliophora</taxon>
        <taxon>Intramacronucleata</taxon>
        <taxon>Oligohymenophorea</taxon>
        <taxon>Peniculida</taxon>
        <taxon>Parameciidae</taxon>
        <taxon>Paramecium</taxon>
    </lineage>
</organism>
<dbReference type="EMBL" id="CAJJDP010000006">
    <property type="protein sequence ID" value="CAD8135871.1"/>
    <property type="molecule type" value="Genomic_DNA"/>
</dbReference>
<protein>
    <submittedName>
        <fullName evidence="1">Uncharacterized protein</fullName>
    </submittedName>
</protein>
<name>A0A8S1S378_PAROT</name>
<accession>A0A8S1S378</accession>
<reference evidence="1" key="1">
    <citation type="submission" date="2021-01" db="EMBL/GenBank/DDBJ databases">
        <authorList>
            <consortium name="Genoscope - CEA"/>
            <person name="William W."/>
        </authorList>
    </citation>
    <scope>NUCLEOTIDE SEQUENCE</scope>
</reference>